<dbReference type="Gene3D" id="3.20.20.70">
    <property type="entry name" value="Aldolase class I"/>
    <property type="match status" value="1"/>
</dbReference>
<keyword evidence="6" id="KW-0560">Oxidoreductase</keyword>
<protein>
    <recommendedName>
        <fullName evidence="8">Dihydroorotate dehydrogenase (quinone)</fullName>
        <ecNumber evidence="8">1.3.5.2</ecNumber>
    </recommendedName>
</protein>
<accession>A0A1G1W715</accession>
<sequence>MEIIISVRNTLLGFLYRAILRPVLFLIEAETVHNLAINTGRFLGSNPVTRFKTGVLFNYSNKTLSQELAGIRFKNPIGLAAGFDKDGYLTNILPSVGFGFAEIGSVTGEPCSGNPKPRLWRIPKSKGIVVNYGLRNEGCKKISKRLGNKNFSIPVGVNVAKTNSAKTSVLKDGIADYVKAYKSFLEIGAFFTINISCPNAFGGEPFTDPGKLELLLAEIDKTETKKPIFLKMPPDLPTSQVDEIINVAERHKITGFVCSNLTKKRIKLADKSVPVAGGISGKPAEAASNELISYIYRKFGKKFVIIGCGGVFSAEDAYKKIKLGASLIELITGMIYDGPQVVAEINQGLARLLKKDGLESLSEAVGLDNRPE</sequence>
<dbReference type="InterPro" id="IPR005719">
    <property type="entry name" value="Dihydroorotate_DH_2"/>
</dbReference>
<keyword evidence="4" id="KW-0288">FMN</keyword>
<evidence type="ECO:0000256" key="6">
    <source>
        <dbReference type="ARBA" id="ARBA00023002"/>
    </source>
</evidence>
<dbReference type="STRING" id="1802593.A2172_04640"/>
<evidence type="ECO:0000256" key="3">
    <source>
        <dbReference type="ARBA" id="ARBA00022630"/>
    </source>
</evidence>
<dbReference type="NCBIfam" id="TIGR01036">
    <property type="entry name" value="pyrD_sub2"/>
    <property type="match status" value="1"/>
</dbReference>
<evidence type="ECO:0000256" key="1">
    <source>
        <dbReference type="ARBA" id="ARBA00001917"/>
    </source>
</evidence>
<dbReference type="Proteomes" id="UP000176631">
    <property type="component" value="Unassembled WGS sequence"/>
</dbReference>
<evidence type="ECO:0000256" key="4">
    <source>
        <dbReference type="ARBA" id="ARBA00022643"/>
    </source>
</evidence>
<evidence type="ECO:0000259" key="9">
    <source>
        <dbReference type="Pfam" id="PF01180"/>
    </source>
</evidence>
<comment type="cofactor">
    <cofactor evidence="1">
        <name>FMN</name>
        <dbReference type="ChEBI" id="CHEBI:58210"/>
    </cofactor>
</comment>
<dbReference type="InterPro" id="IPR050074">
    <property type="entry name" value="DHO_dehydrogenase"/>
</dbReference>
<keyword evidence="5" id="KW-0665">Pyrimidine biosynthesis</keyword>
<dbReference type="GO" id="GO:0005737">
    <property type="term" value="C:cytoplasm"/>
    <property type="evidence" value="ECO:0007669"/>
    <property type="project" value="InterPro"/>
</dbReference>
<evidence type="ECO:0000256" key="8">
    <source>
        <dbReference type="NCBIfam" id="TIGR01036"/>
    </source>
</evidence>
<keyword evidence="7" id="KW-0472">Membrane</keyword>
<proteinExistence type="predicted"/>
<reference evidence="10 11" key="1">
    <citation type="journal article" date="2016" name="Nat. Commun.">
        <title>Thousands of microbial genomes shed light on interconnected biogeochemical processes in an aquifer system.</title>
        <authorList>
            <person name="Anantharaman K."/>
            <person name="Brown C.T."/>
            <person name="Hug L.A."/>
            <person name="Sharon I."/>
            <person name="Castelle C.J."/>
            <person name="Probst A.J."/>
            <person name="Thomas B.C."/>
            <person name="Singh A."/>
            <person name="Wilkins M.J."/>
            <person name="Karaoz U."/>
            <person name="Brodie E.L."/>
            <person name="Williams K.H."/>
            <person name="Hubbard S.S."/>
            <person name="Banfield J.F."/>
        </authorList>
    </citation>
    <scope>NUCLEOTIDE SEQUENCE [LARGE SCALE GENOMIC DNA]</scope>
</reference>
<dbReference type="GO" id="GO:0005886">
    <property type="term" value="C:plasma membrane"/>
    <property type="evidence" value="ECO:0007669"/>
    <property type="project" value="TreeGrafter"/>
</dbReference>
<dbReference type="Pfam" id="PF01180">
    <property type="entry name" value="DHO_dh"/>
    <property type="match status" value="1"/>
</dbReference>
<dbReference type="GO" id="GO:0006207">
    <property type="term" value="P:'de novo' pyrimidine nucleobase biosynthetic process"/>
    <property type="evidence" value="ECO:0007669"/>
    <property type="project" value="UniProtKB-UniRule"/>
</dbReference>
<gene>
    <name evidence="10" type="ORF">A2172_04640</name>
</gene>
<evidence type="ECO:0000256" key="5">
    <source>
        <dbReference type="ARBA" id="ARBA00022975"/>
    </source>
</evidence>
<dbReference type="NCBIfam" id="NF003652">
    <property type="entry name" value="PRK05286.2-5"/>
    <property type="match status" value="1"/>
</dbReference>
<dbReference type="GO" id="GO:0009220">
    <property type="term" value="P:pyrimidine ribonucleotide biosynthetic process"/>
    <property type="evidence" value="ECO:0007669"/>
    <property type="project" value="UniProtKB-UniRule"/>
</dbReference>
<comment type="caution">
    <text evidence="10">The sequence shown here is derived from an EMBL/GenBank/DDBJ whole genome shotgun (WGS) entry which is preliminary data.</text>
</comment>
<dbReference type="InterPro" id="IPR005720">
    <property type="entry name" value="Dihydroorotate_DH_cat"/>
</dbReference>
<comment type="pathway">
    <text evidence="2">Pyrimidine metabolism; UMP biosynthesis via de novo pathway.</text>
</comment>
<feature type="domain" description="Dihydroorotate dehydrogenase catalytic" evidence="9">
    <location>
        <begin position="64"/>
        <end position="353"/>
    </location>
</feature>
<organism evidence="10 11">
    <name type="scientific">Candidatus Woykebacteria bacterium RBG_13_40_15</name>
    <dbReference type="NCBI Taxonomy" id="1802593"/>
    <lineage>
        <taxon>Bacteria</taxon>
        <taxon>Candidatus Woykeibacteriota</taxon>
    </lineage>
</organism>
<dbReference type="InterPro" id="IPR013785">
    <property type="entry name" value="Aldolase_TIM"/>
</dbReference>
<dbReference type="PANTHER" id="PTHR48109:SF4">
    <property type="entry name" value="DIHYDROOROTATE DEHYDROGENASE (QUINONE), MITOCHONDRIAL"/>
    <property type="match status" value="1"/>
</dbReference>
<dbReference type="AlphaFoldDB" id="A0A1G1W715"/>
<dbReference type="PANTHER" id="PTHR48109">
    <property type="entry name" value="DIHYDROOROTATE DEHYDROGENASE (QUINONE), MITOCHONDRIAL-RELATED"/>
    <property type="match status" value="1"/>
</dbReference>
<dbReference type="SUPFAM" id="SSF51395">
    <property type="entry name" value="FMN-linked oxidoreductases"/>
    <property type="match status" value="1"/>
</dbReference>
<dbReference type="GO" id="GO:0106430">
    <property type="term" value="F:dihydroorotate dehydrogenase (quinone) activity"/>
    <property type="evidence" value="ECO:0007669"/>
    <property type="project" value="UniProtKB-EC"/>
</dbReference>
<evidence type="ECO:0000313" key="10">
    <source>
        <dbReference type="EMBL" id="OGY23476.1"/>
    </source>
</evidence>
<dbReference type="EMBL" id="MHCP01000025">
    <property type="protein sequence ID" value="OGY23476.1"/>
    <property type="molecule type" value="Genomic_DNA"/>
</dbReference>
<dbReference type="EC" id="1.3.5.2" evidence="8"/>
<keyword evidence="3" id="KW-0285">Flavoprotein</keyword>
<name>A0A1G1W715_9BACT</name>
<evidence type="ECO:0000256" key="2">
    <source>
        <dbReference type="ARBA" id="ARBA00004725"/>
    </source>
</evidence>
<evidence type="ECO:0000256" key="7">
    <source>
        <dbReference type="ARBA" id="ARBA00023136"/>
    </source>
</evidence>
<evidence type="ECO:0000313" key="11">
    <source>
        <dbReference type="Proteomes" id="UP000176631"/>
    </source>
</evidence>
<dbReference type="CDD" id="cd04738">
    <property type="entry name" value="DHOD_2_like"/>
    <property type="match status" value="1"/>
</dbReference>